<dbReference type="EMBL" id="JAIWYP010000008">
    <property type="protein sequence ID" value="KAH3788498.1"/>
    <property type="molecule type" value="Genomic_DNA"/>
</dbReference>
<accession>A0A9D4EYZ9</accession>
<evidence type="ECO:0000313" key="2">
    <source>
        <dbReference type="EMBL" id="KAH3788498.1"/>
    </source>
</evidence>
<comment type="caution">
    <text evidence="2">The sequence shown here is derived from an EMBL/GenBank/DDBJ whole genome shotgun (WGS) entry which is preliminary data.</text>
</comment>
<gene>
    <name evidence="2" type="ORF">DPMN_166642</name>
</gene>
<evidence type="ECO:0000313" key="3">
    <source>
        <dbReference type="Proteomes" id="UP000828390"/>
    </source>
</evidence>
<evidence type="ECO:0000256" key="1">
    <source>
        <dbReference type="SAM" id="MobiDB-lite"/>
    </source>
</evidence>
<reference evidence="2" key="2">
    <citation type="submission" date="2020-11" db="EMBL/GenBank/DDBJ databases">
        <authorList>
            <person name="McCartney M.A."/>
            <person name="Auch B."/>
            <person name="Kono T."/>
            <person name="Mallez S."/>
            <person name="Becker A."/>
            <person name="Gohl D.M."/>
            <person name="Silverstein K.A.T."/>
            <person name="Koren S."/>
            <person name="Bechman K.B."/>
            <person name="Herman A."/>
            <person name="Abrahante J.E."/>
            <person name="Garbe J."/>
        </authorList>
    </citation>
    <scope>NUCLEOTIDE SEQUENCE</scope>
    <source>
        <strain evidence="2">Duluth1</strain>
        <tissue evidence="2">Whole animal</tissue>
    </source>
</reference>
<sequence>MNKQITVKGEILEEVDHLFYRGNNLDNHELMQTSEPESVKQEQPSNSCRTSGDQAQRAQSPR</sequence>
<keyword evidence="3" id="KW-1185">Reference proteome</keyword>
<dbReference type="AlphaFoldDB" id="A0A9D4EYZ9"/>
<protein>
    <submittedName>
        <fullName evidence="2">Uncharacterized protein</fullName>
    </submittedName>
</protein>
<dbReference type="Proteomes" id="UP000828390">
    <property type="component" value="Unassembled WGS sequence"/>
</dbReference>
<organism evidence="2 3">
    <name type="scientific">Dreissena polymorpha</name>
    <name type="common">Zebra mussel</name>
    <name type="synonym">Mytilus polymorpha</name>
    <dbReference type="NCBI Taxonomy" id="45954"/>
    <lineage>
        <taxon>Eukaryota</taxon>
        <taxon>Metazoa</taxon>
        <taxon>Spiralia</taxon>
        <taxon>Lophotrochozoa</taxon>
        <taxon>Mollusca</taxon>
        <taxon>Bivalvia</taxon>
        <taxon>Autobranchia</taxon>
        <taxon>Heteroconchia</taxon>
        <taxon>Euheterodonta</taxon>
        <taxon>Imparidentia</taxon>
        <taxon>Neoheterodontei</taxon>
        <taxon>Myida</taxon>
        <taxon>Dreissenoidea</taxon>
        <taxon>Dreissenidae</taxon>
        <taxon>Dreissena</taxon>
    </lineage>
</organism>
<proteinExistence type="predicted"/>
<name>A0A9D4EYZ9_DREPO</name>
<reference evidence="2" key="1">
    <citation type="journal article" date="2019" name="bioRxiv">
        <title>The Genome of the Zebra Mussel, Dreissena polymorpha: A Resource for Invasive Species Research.</title>
        <authorList>
            <person name="McCartney M.A."/>
            <person name="Auch B."/>
            <person name="Kono T."/>
            <person name="Mallez S."/>
            <person name="Zhang Y."/>
            <person name="Obille A."/>
            <person name="Becker A."/>
            <person name="Abrahante J.E."/>
            <person name="Garbe J."/>
            <person name="Badalamenti J.P."/>
            <person name="Herman A."/>
            <person name="Mangelson H."/>
            <person name="Liachko I."/>
            <person name="Sullivan S."/>
            <person name="Sone E.D."/>
            <person name="Koren S."/>
            <person name="Silverstein K.A.T."/>
            <person name="Beckman K.B."/>
            <person name="Gohl D.M."/>
        </authorList>
    </citation>
    <scope>NUCLEOTIDE SEQUENCE</scope>
    <source>
        <strain evidence="2">Duluth1</strain>
        <tissue evidence="2">Whole animal</tissue>
    </source>
</reference>
<feature type="compositionally biased region" description="Polar residues" evidence="1">
    <location>
        <begin position="30"/>
        <end position="62"/>
    </location>
</feature>
<feature type="region of interest" description="Disordered" evidence="1">
    <location>
        <begin position="26"/>
        <end position="62"/>
    </location>
</feature>